<feature type="non-terminal residue" evidence="1">
    <location>
        <position position="47"/>
    </location>
</feature>
<sequence length="47" mass="5469">MAKVVTYISTDLLIRLHIVLTSTGFNYGFEFRRFVNDPSKPDFSMQL</sequence>
<dbReference type="Proteomes" id="UP000789570">
    <property type="component" value="Unassembled WGS sequence"/>
</dbReference>
<organism evidence="1 2">
    <name type="scientific">Funneliformis caledonium</name>
    <dbReference type="NCBI Taxonomy" id="1117310"/>
    <lineage>
        <taxon>Eukaryota</taxon>
        <taxon>Fungi</taxon>
        <taxon>Fungi incertae sedis</taxon>
        <taxon>Mucoromycota</taxon>
        <taxon>Glomeromycotina</taxon>
        <taxon>Glomeromycetes</taxon>
        <taxon>Glomerales</taxon>
        <taxon>Glomeraceae</taxon>
        <taxon>Funneliformis</taxon>
    </lineage>
</organism>
<gene>
    <name evidence="1" type="ORF">FCALED_LOCUS16587</name>
</gene>
<accession>A0A9N9IX79</accession>
<dbReference type="EMBL" id="CAJVPQ010020100">
    <property type="protein sequence ID" value="CAG8755473.1"/>
    <property type="molecule type" value="Genomic_DNA"/>
</dbReference>
<proteinExistence type="predicted"/>
<reference evidence="1" key="1">
    <citation type="submission" date="2021-06" db="EMBL/GenBank/DDBJ databases">
        <authorList>
            <person name="Kallberg Y."/>
            <person name="Tangrot J."/>
            <person name="Rosling A."/>
        </authorList>
    </citation>
    <scope>NUCLEOTIDE SEQUENCE</scope>
    <source>
        <strain evidence="1">UK204</strain>
    </source>
</reference>
<dbReference type="AlphaFoldDB" id="A0A9N9IX79"/>
<keyword evidence="2" id="KW-1185">Reference proteome</keyword>
<protein>
    <submittedName>
        <fullName evidence="1">10962_t:CDS:1</fullName>
    </submittedName>
</protein>
<comment type="caution">
    <text evidence="1">The sequence shown here is derived from an EMBL/GenBank/DDBJ whole genome shotgun (WGS) entry which is preliminary data.</text>
</comment>
<name>A0A9N9IX79_9GLOM</name>
<evidence type="ECO:0000313" key="2">
    <source>
        <dbReference type="Proteomes" id="UP000789570"/>
    </source>
</evidence>
<evidence type="ECO:0000313" key="1">
    <source>
        <dbReference type="EMBL" id="CAG8755473.1"/>
    </source>
</evidence>